<dbReference type="KEGG" id="zmm:Zmob_1481"/>
<feature type="binding site" evidence="6">
    <location>
        <begin position="37"/>
        <end position="42"/>
    </location>
    <ligand>
        <name>ATP</name>
        <dbReference type="ChEBI" id="CHEBI:30616"/>
    </ligand>
</feature>
<evidence type="ECO:0000313" key="8">
    <source>
        <dbReference type="EMBL" id="AEH63300.1"/>
    </source>
</evidence>
<dbReference type="GO" id="GO:0006400">
    <property type="term" value="P:tRNA modification"/>
    <property type="evidence" value="ECO:0007669"/>
    <property type="project" value="UniProtKB-UniRule"/>
</dbReference>
<dbReference type="GO" id="GO:0005737">
    <property type="term" value="C:cytoplasm"/>
    <property type="evidence" value="ECO:0007669"/>
    <property type="project" value="UniProtKB-SubCell"/>
</dbReference>
<keyword evidence="1 6" id="KW-0436">Ligase</keyword>
<evidence type="ECO:0000256" key="3">
    <source>
        <dbReference type="ARBA" id="ARBA00022741"/>
    </source>
</evidence>
<evidence type="ECO:0000256" key="6">
    <source>
        <dbReference type="HAMAP-Rule" id="MF_01161"/>
    </source>
</evidence>
<dbReference type="HOGENOM" id="CLU_018869_3_0_5"/>
<organism evidence="8 9">
    <name type="scientific">Zymomonas mobilis subsp. mobilis (strain ATCC 10988 / DSM 424 / LMG 404 / NCIMB 8938 / NRRL B-806 / ZM1)</name>
    <dbReference type="NCBI Taxonomy" id="555217"/>
    <lineage>
        <taxon>Bacteria</taxon>
        <taxon>Pseudomonadati</taxon>
        <taxon>Pseudomonadota</taxon>
        <taxon>Alphaproteobacteria</taxon>
        <taxon>Sphingomonadales</taxon>
        <taxon>Zymomonadaceae</taxon>
        <taxon>Zymomonas</taxon>
    </lineage>
</organism>
<sequence>MKGELRSLLLPELRLFNEAIKGILSSPLSGKLGIAVSGGSDSLALLLLGAVSDFPVEAVTVDHGMRPEAAEEARFVAQICQQIGVPHQILTTKIEANGEGMQAAARIRRYALMAEWAKEKNVGALMTAHHADDQAETFLMRAARGSGLNGLAAIRPDVVITAEGQKLRLLRPLLGFTRSALAEIVEKAGFTFVSDPSNDNPHYDRTHFRRLLKASPWINRQHIAEAARYCQQSEEAIEWITAKEAAARIRKKGEVLYLDPTELPIEILRRLVLRAMETITGNTALRGSALSRFIRSLQQGKKVMLADVIGQGGEYWRFYRAPPRKKAVL</sequence>
<reference evidence="8 9" key="1">
    <citation type="journal article" date="2011" name="J. Bacteriol.">
        <title>Genome sequence of the ethanol-producing Zymomonas mobilis subsp. mobilis lectotype strain ATCC 10988.</title>
        <authorList>
            <person name="Pappas K.M."/>
            <person name="Kouvelis V.N."/>
            <person name="Saunders E."/>
            <person name="Brettin T.S."/>
            <person name="Bruce D."/>
            <person name="Detter C."/>
            <person name="Balakireva M."/>
            <person name="Han C.S."/>
            <person name="Savvakis G."/>
            <person name="Kyrpides N.C."/>
            <person name="Typas M.A."/>
        </authorList>
    </citation>
    <scope>NUCLEOTIDE SEQUENCE [LARGE SCALE GENOMIC DNA]</scope>
    <source>
        <strain evidence="9">ATCC 10988 / DSM 424 / CCUG 17860 / LMG 404 / NCIMB 8938 / NRRL B-806 / ZM1</strain>
    </source>
</reference>
<dbReference type="SMR" id="A0A0H3FZR1"/>
<dbReference type="InterPro" id="IPR011063">
    <property type="entry name" value="TilS/TtcA_N"/>
</dbReference>
<dbReference type="eggNOG" id="COG0037">
    <property type="taxonomic scope" value="Bacteria"/>
</dbReference>
<dbReference type="OrthoDB" id="9807403at2"/>
<dbReference type="PANTHER" id="PTHR43033">
    <property type="entry name" value="TRNA(ILE)-LYSIDINE SYNTHASE-RELATED"/>
    <property type="match status" value="1"/>
</dbReference>
<dbReference type="GO" id="GO:0032267">
    <property type="term" value="F:tRNA(Ile)-lysidine synthase activity"/>
    <property type="evidence" value="ECO:0007669"/>
    <property type="project" value="UniProtKB-EC"/>
</dbReference>
<dbReference type="NCBIfam" id="TIGR02432">
    <property type="entry name" value="lysidine_TilS_N"/>
    <property type="match status" value="1"/>
</dbReference>
<dbReference type="EMBL" id="CP002850">
    <property type="protein sequence ID" value="AEH63300.1"/>
    <property type="molecule type" value="Genomic_DNA"/>
</dbReference>
<evidence type="ECO:0000313" key="9">
    <source>
        <dbReference type="Proteomes" id="UP000001494"/>
    </source>
</evidence>
<dbReference type="GO" id="GO:0005524">
    <property type="term" value="F:ATP binding"/>
    <property type="evidence" value="ECO:0007669"/>
    <property type="project" value="UniProtKB-UniRule"/>
</dbReference>
<evidence type="ECO:0000256" key="1">
    <source>
        <dbReference type="ARBA" id="ARBA00022598"/>
    </source>
</evidence>
<comment type="function">
    <text evidence="6">Ligates lysine onto the cytidine present at position 34 of the AUA codon-specific tRNA(Ile) that contains the anticodon CAU, in an ATP-dependent manner. Cytidine is converted to lysidine, thus changing the amino acid specificity of the tRNA from methionine to isoleucine.</text>
</comment>
<dbReference type="PANTHER" id="PTHR43033:SF5">
    <property type="entry name" value="TRNA(ILE)-LYSIDINE SYNTHETASE"/>
    <property type="match status" value="1"/>
</dbReference>
<accession>A0A0H3FZR1</accession>
<dbReference type="InterPro" id="IPR014729">
    <property type="entry name" value="Rossmann-like_a/b/a_fold"/>
</dbReference>
<protein>
    <recommendedName>
        <fullName evidence="6">tRNA(Ile)-lysidine synthase</fullName>
        <ecNumber evidence="6">6.3.4.19</ecNumber>
    </recommendedName>
    <alternativeName>
        <fullName evidence="6">tRNA(Ile)-2-lysyl-cytidine synthase</fullName>
    </alternativeName>
    <alternativeName>
        <fullName evidence="6">tRNA(Ile)-lysidine synthetase</fullName>
    </alternativeName>
</protein>
<dbReference type="Pfam" id="PF01171">
    <property type="entry name" value="ATP_bind_3"/>
    <property type="match status" value="1"/>
</dbReference>
<dbReference type="HAMAP" id="MF_01161">
    <property type="entry name" value="tRNA_Ile_lys_synt"/>
    <property type="match status" value="1"/>
</dbReference>
<dbReference type="InterPro" id="IPR012795">
    <property type="entry name" value="tRNA_Ile_lys_synt_N"/>
</dbReference>
<dbReference type="EC" id="6.3.4.19" evidence="6"/>
<comment type="subcellular location">
    <subcellularLocation>
        <location evidence="6">Cytoplasm</location>
    </subcellularLocation>
</comment>
<dbReference type="CDD" id="cd01992">
    <property type="entry name" value="TilS_N"/>
    <property type="match status" value="1"/>
</dbReference>
<keyword evidence="6" id="KW-0963">Cytoplasm</keyword>
<dbReference type="AlphaFoldDB" id="A0A0H3FZR1"/>
<keyword evidence="2 6" id="KW-0819">tRNA processing</keyword>
<feature type="domain" description="tRNA(Ile)-lysidine/2-thiocytidine synthase N-terminal" evidence="7">
    <location>
        <begin position="32"/>
        <end position="210"/>
    </location>
</feature>
<dbReference type="Proteomes" id="UP000001494">
    <property type="component" value="Chromosome"/>
</dbReference>
<comment type="domain">
    <text evidence="6">The N-terminal region contains the highly conserved SGGXDS motif, predicted to be a P-loop motif involved in ATP binding.</text>
</comment>
<evidence type="ECO:0000259" key="7">
    <source>
        <dbReference type="Pfam" id="PF01171"/>
    </source>
</evidence>
<gene>
    <name evidence="6" type="primary">tilS</name>
    <name evidence="8" type="ordered locus">Zmob_1481</name>
</gene>
<comment type="catalytic activity">
    <reaction evidence="5 6">
        <text>cytidine(34) in tRNA(Ile2) + L-lysine + ATP = lysidine(34) in tRNA(Ile2) + AMP + diphosphate + H(+)</text>
        <dbReference type="Rhea" id="RHEA:43744"/>
        <dbReference type="Rhea" id="RHEA-COMP:10625"/>
        <dbReference type="Rhea" id="RHEA-COMP:10670"/>
        <dbReference type="ChEBI" id="CHEBI:15378"/>
        <dbReference type="ChEBI" id="CHEBI:30616"/>
        <dbReference type="ChEBI" id="CHEBI:32551"/>
        <dbReference type="ChEBI" id="CHEBI:33019"/>
        <dbReference type="ChEBI" id="CHEBI:82748"/>
        <dbReference type="ChEBI" id="CHEBI:83665"/>
        <dbReference type="ChEBI" id="CHEBI:456215"/>
        <dbReference type="EC" id="6.3.4.19"/>
    </reaction>
</comment>
<dbReference type="SUPFAM" id="SSF52402">
    <property type="entry name" value="Adenine nucleotide alpha hydrolases-like"/>
    <property type="match status" value="1"/>
</dbReference>
<keyword evidence="3 6" id="KW-0547">Nucleotide-binding</keyword>
<comment type="similarity">
    <text evidence="6">Belongs to the tRNA(Ile)-lysidine synthase family.</text>
</comment>
<dbReference type="InterPro" id="IPR012094">
    <property type="entry name" value="tRNA_Ile_lys_synt"/>
</dbReference>
<proteinExistence type="inferred from homology"/>
<name>A0A0H3FZR1_ZYMMA</name>
<evidence type="ECO:0000256" key="5">
    <source>
        <dbReference type="ARBA" id="ARBA00048539"/>
    </source>
</evidence>
<dbReference type="Gene3D" id="3.40.50.620">
    <property type="entry name" value="HUPs"/>
    <property type="match status" value="1"/>
</dbReference>
<evidence type="ECO:0000256" key="2">
    <source>
        <dbReference type="ARBA" id="ARBA00022694"/>
    </source>
</evidence>
<keyword evidence="4 6" id="KW-0067">ATP-binding</keyword>
<dbReference type="RefSeq" id="WP_011241407.1">
    <property type="nucleotide sequence ID" value="NC_017262.1"/>
</dbReference>
<evidence type="ECO:0000256" key="4">
    <source>
        <dbReference type="ARBA" id="ARBA00022840"/>
    </source>
</evidence>